<sequence>MDHIILTNTELTRSAIGYPLANLLNQAIMLLCLTHSLKKG</sequence>
<organism evidence="2">
    <name type="scientific">Arundo donax</name>
    <name type="common">Giant reed</name>
    <name type="synonym">Donax arundinaceus</name>
    <dbReference type="NCBI Taxonomy" id="35708"/>
    <lineage>
        <taxon>Eukaryota</taxon>
        <taxon>Viridiplantae</taxon>
        <taxon>Streptophyta</taxon>
        <taxon>Embryophyta</taxon>
        <taxon>Tracheophyta</taxon>
        <taxon>Spermatophyta</taxon>
        <taxon>Magnoliopsida</taxon>
        <taxon>Liliopsida</taxon>
        <taxon>Poales</taxon>
        <taxon>Poaceae</taxon>
        <taxon>PACMAD clade</taxon>
        <taxon>Arundinoideae</taxon>
        <taxon>Arundineae</taxon>
        <taxon>Arundo</taxon>
    </lineage>
</organism>
<name>A0A0A9BRP7_ARUDO</name>
<evidence type="ECO:0000313" key="2">
    <source>
        <dbReference type="EMBL" id="JAD62002.1"/>
    </source>
</evidence>
<dbReference type="AlphaFoldDB" id="A0A0A9BRP7"/>
<keyword evidence="1" id="KW-0472">Membrane</keyword>
<keyword evidence="1" id="KW-1133">Transmembrane helix</keyword>
<accession>A0A0A9BRP7</accession>
<proteinExistence type="predicted"/>
<evidence type="ECO:0000256" key="1">
    <source>
        <dbReference type="SAM" id="Phobius"/>
    </source>
</evidence>
<reference evidence="2" key="2">
    <citation type="journal article" date="2015" name="Data Brief">
        <title>Shoot transcriptome of the giant reed, Arundo donax.</title>
        <authorList>
            <person name="Barrero R.A."/>
            <person name="Guerrero F.D."/>
            <person name="Moolhuijzen P."/>
            <person name="Goolsby J.A."/>
            <person name="Tidwell J."/>
            <person name="Bellgard S.E."/>
            <person name="Bellgard M.I."/>
        </authorList>
    </citation>
    <scope>NUCLEOTIDE SEQUENCE</scope>
    <source>
        <tissue evidence="2">Shoot tissue taken approximately 20 cm above the soil surface</tissue>
    </source>
</reference>
<reference evidence="2" key="1">
    <citation type="submission" date="2014-09" db="EMBL/GenBank/DDBJ databases">
        <authorList>
            <person name="Magalhaes I.L.F."/>
            <person name="Oliveira U."/>
            <person name="Santos F.R."/>
            <person name="Vidigal T.H.D.A."/>
            <person name="Brescovit A.D."/>
            <person name="Santos A.J."/>
        </authorList>
    </citation>
    <scope>NUCLEOTIDE SEQUENCE</scope>
    <source>
        <tissue evidence="2">Shoot tissue taken approximately 20 cm above the soil surface</tissue>
    </source>
</reference>
<protein>
    <submittedName>
        <fullName evidence="2">Uncharacterized protein</fullName>
    </submittedName>
</protein>
<feature type="transmembrane region" description="Helical" evidence="1">
    <location>
        <begin position="16"/>
        <end position="37"/>
    </location>
</feature>
<keyword evidence="1" id="KW-0812">Transmembrane</keyword>
<dbReference type="EMBL" id="GBRH01235893">
    <property type="protein sequence ID" value="JAD62002.1"/>
    <property type="molecule type" value="Transcribed_RNA"/>
</dbReference>